<reference evidence="3" key="1">
    <citation type="journal article" date="2021" name="Nat. Commun.">
        <title>Genetic determinants of endophytism in the Arabidopsis root mycobiome.</title>
        <authorList>
            <person name="Mesny F."/>
            <person name="Miyauchi S."/>
            <person name="Thiergart T."/>
            <person name="Pickel B."/>
            <person name="Atanasova L."/>
            <person name="Karlsson M."/>
            <person name="Huettel B."/>
            <person name="Barry K.W."/>
            <person name="Haridas S."/>
            <person name="Chen C."/>
            <person name="Bauer D."/>
            <person name="Andreopoulos W."/>
            <person name="Pangilinan J."/>
            <person name="LaButti K."/>
            <person name="Riley R."/>
            <person name="Lipzen A."/>
            <person name="Clum A."/>
            <person name="Drula E."/>
            <person name="Henrissat B."/>
            <person name="Kohler A."/>
            <person name="Grigoriev I.V."/>
            <person name="Martin F.M."/>
            <person name="Hacquard S."/>
        </authorList>
    </citation>
    <scope>NUCLEOTIDE SEQUENCE</scope>
    <source>
        <strain evidence="3">MPI-CAGE-CH-0235</strain>
    </source>
</reference>
<keyword evidence="1" id="KW-0732">Signal</keyword>
<evidence type="ECO:0000313" key="4">
    <source>
        <dbReference type="Proteomes" id="UP000813444"/>
    </source>
</evidence>
<protein>
    <recommendedName>
        <fullName evidence="2">DUF7907 domain-containing protein</fullName>
    </recommendedName>
</protein>
<dbReference type="EMBL" id="JAGPNK010000001">
    <property type="protein sequence ID" value="KAH7329714.1"/>
    <property type="molecule type" value="Genomic_DNA"/>
</dbReference>
<feature type="domain" description="DUF7907" evidence="2">
    <location>
        <begin position="21"/>
        <end position="189"/>
    </location>
</feature>
<name>A0A8K0WYN8_9HYPO</name>
<accession>A0A8K0WYN8</accession>
<organism evidence="3 4">
    <name type="scientific">Stachybotrys elegans</name>
    <dbReference type="NCBI Taxonomy" id="80388"/>
    <lineage>
        <taxon>Eukaryota</taxon>
        <taxon>Fungi</taxon>
        <taxon>Dikarya</taxon>
        <taxon>Ascomycota</taxon>
        <taxon>Pezizomycotina</taxon>
        <taxon>Sordariomycetes</taxon>
        <taxon>Hypocreomycetidae</taxon>
        <taxon>Hypocreales</taxon>
        <taxon>Stachybotryaceae</taxon>
        <taxon>Stachybotrys</taxon>
    </lineage>
</organism>
<sequence length="192" mass="20926">MKFFATFITLAGITAAQDVQSPPFSLVIFSKDKTLNGQNFTACHTGAAIESLCLGYSGSEFYLNTTEGGQSALPSYTQSGPLIWNLPIGDDHVSSAMQFYIEPSTNVANLLFEPGYTSQYVAFKKTTGEMAIISYLDDTVTPPVDGKAKPLTRWVVCTTNYLGYTYRTLNWVLGSKPQNPSCVHVGVKRVPV</sequence>
<dbReference type="Proteomes" id="UP000813444">
    <property type="component" value="Unassembled WGS sequence"/>
</dbReference>
<keyword evidence="4" id="KW-1185">Reference proteome</keyword>
<dbReference type="AlphaFoldDB" id="A0A8K0WYN8"/>
<dbReference type="OrthoDB" id="3515453at2759"/>
<dbReference type="InterPro" id="IPR057229">
    <property type="entry name" value="DUF7907"/>
</dbReference>
<evidence type="ECO:0000259" key="2">
    <source>
        <dbReference type="Pfam" id="PF25484"/>
    </source>
</evidence>
<evidence type="ECO:0000256" key="1">
    <source>
        <dbReference type="SAM" id="SignalP"/>
    </source>
</evidence>
<feature type="chain" id="PRO_5035480246" description="DUF7907 domain-containing protein" evidence="1">
    <location>
        <begin position="17"/>
        <end position="192"/>
    </location>
</feature>
<feature type="signal peptide" evidence="1">
    <location>
        <begin position="1"/>
        <end position="16"/>
    </location>
</feature>
<proteinExistence type="predicted"/>
<comment type="caution">
    <text evidence="3">The sequence shown here is derived from an EMBL/GenBank/DDBJ whole genome shotgun (WGS) entry which is preliminary data.</text>
</comment>
<evidence type="ECO:0000313" key="3">
    <source>
        <dbReference type="EMBL" id="KAH7329714.1"/>
    </source>
</evidence>
<dbReference type="Pfam" id="PF25484">
    <property type="entry name" value="DUF7907"/>
    <property type="match status" value="1"/>
</dbReference>
<gene>
    <name evidence="3" type="ORF">B0I35DRAFT_420694</name>
</gene>